<organism evidence="1 2">
    <name type="scientific">Kipferlia bialata</name>
    <dbReference type="NCBI Taxonomy" id="797122"/>
    <lineage>
        <taxon>Eukaryota</taxon>
        <taxon>Metamonada</taxon>
        <taxon>Carpediemonas-like organisms</taxon>
        <taxon>Kipferlia</taxon>
    </lineage>
</organism>
<evidence type="ECO:0000313" key="1">
    <source>
        <dbReference type="EMBL" id="GIQ88082.1"/>
    </source>
</evidence>
<dbReference type="Proteomes" id="UP000265618">
    <property type="component" value="Unassembled WGS sequence"/>
</dbReference>
<name>A0A9K3D3M6_9EUKA</name>
<keyword evidence="2" id="KW-1185">Reference proteome</keyword>
<sequence>MTRLIPDQPWGLQVQDACVGAYCSGYGPTWCMLIADKRCECSACAWVGPEKNACFGVCEDSLCYQAMETSGCHCNEDRCTWDYASKTCVGSCDDYHPSGSHLCVQTADEKCECSKCKWDVAKEMCMGGAGGCGSGKSCNSVQEYGTCQCTNQDCLYDFSLKHCVNWGCSSSKDCVQISPERCTCTDKSSCYYNYDSGSCEGKCSSHKNCIPESNNPERCYCSSM</sequence>
<dbReference type="EMBL" id="BDIP01003751">
    <property type="protein sequence ID" value="GIQ88082.1"/>
    <property type="molecule type" value="Genomic_DNA"/>
</dbReference>
<reference evidence="1 2" key="1">
    <citation type="journal article" date="2018" name="PLoS ONE">
        <title>The draft genome of Kipferlia bialata reveals reductive genome evolution in fornicate parasites.</title>
        <authorList>
            <person name="Tanifuji G."/>
            <person name="Takabayashi S."/>
            <person name="Kume K."/>
            <person name="Takagi M."/>
            <person name="Nakayama T."/>
            <person name="Kamikawa R."/>
            <person name="Inagaki Y."/>
            <person name="Hashimoto T."/>
        </authorList>
    </citation>
    <scope>NUCLEOTIDE SEQUENCE [LARGE SCALE GENOMIC DNA]</scope>
    <source>
        <strain evidence="1">NY0173</strain>
    </source>
</reference>
<protein>
    <submittedName>
        <fullName evidence="1">Uncharacterized protein</fullName>
    </submittedName>
</protein>
<proteinExistence type="predicted"/>
<evidence type="ECO:0000313" key="2">
    <source>
        <dbReference type="Proteomes" id="UP000265618"/>
    </source>
</evidence>
<dbReference type="AlphaFoldDB" id="A0A9K3D3M6"/>
<comment type="caution">
    <text evidence="1">The sequence shown here is derived from an EMBL/GenBank/DDBJ whole genome shotgun (WGS) entry which is preliminary data.</text>
</comment>
<accession>A0A9K3D3M6</accession>
<gene>
    <name evidence="1" type="ORF">KIPB_010252</name>
</gene>